<sequence length="125" mass="13839">MQFPRNDEKYNEPMNETILVKIITPLSIAFEKQAKMVTMPGEEGMFGVLPSHAPMIVSLKAGLVQVYIDDMHKSENTYLISSGVTEVTANYINIATETAINATNLSEAEIATKLLDLQKPLSDQH</sequence>
<dbReference type="HAMAP" id="MF_00530">
    <property type="entry name" value="ATP_synth_epsil_bac"/>
    <property type="match status" value="1"/>
</dbReference>
<evidence type="ECO:0000313" key="13">
    <source>
        <dbReference type="EMBL" id="BBJ32259.1"/>
    </source>
</evidence>
<dbReference type="SUPFAM" id="SSF51344">
    <property type="entry name" value="Epsilon subunit of F1F0-ATP synthase N-terminal domain"/>
    <property type="match status" value="1"/>
</dbReference>
<dbReference type="Pfam" id="PF02823">
    <property type="entry name" value="ATP-synt_DE_N"/>
    <property type="match status" value="1"/>
</dbReference>
<feature type="domain" description="ATP synthase F1 complex delta/epsilon subunit N-terminal" evidence="12">
    <location>
        <begin position="20"/>
        <end position="99"/>
    </location>
</feature>
<evidence type="ECO:0000259" key="12">
    <source>
        <dbReference type="Pfam" id="PF02823"/>
    </source>
</evidence>
<evidence type="ECO:0000256" key="10">
    <source>
        <dbReference type="HAMAP-Rule" id="MF_00530"/>
    </source>
</evidence>
<comment type="function">
    <text evidence="1 10">Produces ATP from ADP in the presence of a proton gradient across the membrane.</text>
</comment>
<dbReference type="Proteomes" id="UP000321183">
    <property type="component" value="Chromosome"/>
</dbReference>
<dbReference type="KEGG" id="ras:RAS_13680"/>
<dbReference type="NCBIfam" id="TIGR01216">
    <property type="entry name" value="ATP_synt_epsi"/>
    <property type="match status" value="1"/>
</dbReference>
<keyword evidence="9 10" id="KW-0066">ATP synthesis</keyword>
<evidence type="ECO:0000256" key="1">
    <source>
        <dbReference type="ARBA" id="ARBA00003543"/>
    </source>
</evidence>
<gene>
    <name evidence="10 13" type="primary">atpC</name>
    <name evidence="13" type="ORF">RAS_13680</name>
</gene>
<evidence type="ECO:0000256" key="3">
    <source>
        <dbReference type="ARBA" id="ARBA00005712"/>
    </source>
</evidence>
<dbReference type="AlphaFoldDB" id="A0A510GDT9"/>
<keyword evidence="7 10" id="KW-0472">Membrane</keyword>
<dbReference type="PANTHER" id="PTHR13822">
    <property type="entry name" value="ATP SYNTHASE DELTA/EPSILON CHAIN"/>
    <property type="match status" value="1"/>
</dbReference>
<keyword evidence="4 10" id="KW-0813">Transport</keyword>
<dbReference type="PANTHER" id="PTHR13822:SF10">
    <property type="entry name" value="ATP SYNTHASE EPSILON CHAIN, CHLOROPLASTIC"/>
    <property type="match status" value="1"/>
</dbReference>
<name>A0A510GDT9_9RICK</name>
<dbReference type="GO" id="GO:0045259">
    <property type="term" value="C:proton-transporting ATP synthase complex"/>
    <property type="evidence" value="ECO:0007669"/>
    <property type="project" value="UniProtKB-KW"/>
</dbReference>
<evidence type="ECO:0000256" key="4">
    <source>
        <dbReference type="ARBA" id="ARBA00022448"/>
    </source>
</evidence>
<keyword evidence="8 10" id="KW-0139">CF(1)</keyword>
<dbReference type="EMBL" id="AP019563">
    <property type="protein sequence ID" value="BBJ32259.1"/>
    <property type="molecule type" value="Genomic_DNA"/>
</dbReference>
<comment type="subunit">
    <text evidence="10 11">F-type ATPases have 2 components, CF(1) - the catalytic core - and CF(0) - the membrane proton channel. CF(1) has five subunits: alpha(3), beta(3), gamma(1), delta(1), epsilon(1). CF(0) has three main subunits: a, b and c.</text>
</comment>
<keyword evidence="6 10" id="KW-0406">Ion transport</keyword>
<protein>
    <recommendedName>
        <fullName evidence="10">ATP synthase epsilon chain</fullName>
    </recommendedName>
    <alternativeName>
        <fullName evidence="10">ATP synthase F1 sector epsilon subunit</fullName>
    </alternativeName>
    <alternativeName>
        <fullName evidence="10">F-ATPase epsilon subunit</fullName>
    </alternativeName>
</protein>
<evidence type="ECO:0000256" key="8">
    <source>
        <dbReference type="ARBA" id="ARBA00023196"/>
    </source>
</evidence>
<dbReference type="NCBIfam" id="NF002403">
    <property type="entry name" value="PRK01474.1"/>
    <property type="match status" value="1"/>
</dbReference>
<dbReference type="GO" id="GO:0046933">
    <property type="term" value="F:proton-transporting ATP synthase activity, rotational mechanism"/>
    <property type="evidence" value="ECO:0007669"/>
    <property type="project" value="UniProtKB-UniRule"/>
</dbReference>
<keyword evidence="14" id="KW-1185">Reference proteome</keyword>
<evidence type="ECO:0000256" key="7">
    <source>
        <dbReference type="ARBA" id="ARBA00023136"/>
    </source>
</evidence>
<dbReference type="GO" id="GO:0005524">
    <property type="term" value="F:ATP binding"/>
    <property type="evidence" value="ECO:0007669"/>
    <property type="project" value="UniProtKB-UniRule"/>
</dbReference>
<comment type="subcellular location">
    <subcellularLocation>
        <location evidence="10">Cell membrane</location>
        <topology evidence="10">Peripheral membrane protein</topology>
    </subcellularLocation>
    <subcellularLocation>
        <location evidence="2">Endomembrane system</location>
        <topology evidence="2">Peripheral membrane protein</topology>
    </subcellularLocation>
</comment>
<keyword evidence="10" id="KW-1003">Cell membrane</keyword>
<dbReference type="Gene3D" id="2.60.15.10">
    <property type="entry name" value="F0F1 ATP synthase delta/epsilon subunit, N-terminal"/>
    <property type="match status" value="1"/>
</dbReference>
<dbReference type="InterPro" id="IPR036771">
    <property type="entry name" value="ATPsynth_dsu/esu_N"/>
</dbReference>
<evidence type="ECO:0000256" key="6">
    <source>
        <dbReference type="ARBA" id="ARBA00023065"/>
    </source>
</evidence>
<evidence type="ECO:0000256" key="2">
    <source>
        <dbReference type="ARBA" id="ARBA00004184"/>
    </source>
</evidence>
<dbReference type="GO" id="GO:0012505">
    <property type="term" value="C:endomembrane system"/>
    <property type="evidence" value="ECO:0007669"/>
    <property type="project" value="UniProtKB-SubCell"/>
</dbReference>
<reference evidence="13 14" key="1">
    <citation type="submission" date="2019-04" db="EMBL/GenBank/DDBJ databases">
        <title>Draft genome sequence of Rickettsia asiatica Maytaro1284.</title>
        <authorList>
            <person name="Thu M."/>
            <person name="Qiu Y."/>
            <person name="Nakao R."/>
        </authorList>
    </citation>
    <scope>NUCLEOTIDE SEQUENCE [LARGE SCALE GENOMIC DNA]</scope>
    <source>
        <strain evidence="13 14">Maytaro1284</strain>
    </source>
</reference>
<comment type="similarity">
    <text evidence="3 10 11">Belongs to the ATPase epsilon chain family.</text>
</comment>
<dbReference type="InterPro" id="IPR020546">
    <property type="entry name" value="ATP_synth_F1_dsu/esu_N"/>
</dbReference>
<dbReference type="InterPro" id="IPR001469">
    <property type="entry name" value="ATP_synth_F1_dsu/esu"/>
</dbReference>
<evidence type="ECO:0000256" key="9">
    <source>
        <dbReference type="ARBA" id="ARBA00023310"/>
    </source>
</evidence>
<dbReference type="CDD" id="cd12152">
    <property type="entry name" value="F1-ATPase_delta"/>
    <property type="match status" value="1"/>
</dbReference>
<evidence type="ECO:0000313" key="14">
    <source>
        <dbReference type="Proteomes" id="UP000321183"/>
    </source>
</evidence>
<keyword evidence="5 10" id="KW-0375">Hydrogen ion transport</keyword>
<evidence type="ECO:0000256" key="5">
    <source>
        <dbReference type="ARBA" id="ARBA00022781"/>
    </source>
</evidence>
<evidence type="ECO:0000256" key="11">
    <source>
        <dbReference type="RuleBase" id="RU003656"/>
    </source>
</evidence>
<dbReference type="GO" id="GO:0005886">
    <property type="term" value="C:plasma membrane"/>
    <property type="evidence" value="ECO:0007669"/>
    <property type="project" value="UniProtKB-SubCell"/>
</dbReference>
<proteinExistence type="inferred from homology"/>
<accession>A0A510GDT9</accession>
<organism evidence="13 14">
    <name type="scientific">Rickettsia asiatica</name>
    <dbReference type="NCBI Taxonomy" id="238800"/>
    <lineage>
        <taxon>Bacteria</taxon>
        <taxon>Pseudomonadati</taxon>
        <taxon>Pseudomonadota</taxon>
        <taxon>Alphaproteobacteria</taxon>
        <taxon>Rickettsiales</taxon>
        <taxon>Rickettsiaceae</taxon>
        <taxon>Rickettsieae</taxon>
        <taxon>Rickettsia</taxon>
        <taxon>spotted fever group</taxon>
    </lineage>
</organism>